<dbReference type="EMBL" id="BTFZ01000002">
    <property type="protein sequence ID" value="GMM34224.1"/>
    <property type="molecule type" value="Genomic_DNA"/>
</dbReference>
<dbReference type="PANTHER" id="PTHR11129">
    <property type="entry name" value="PROTEIN FARNESYLTRANSFERASE ALPHA SUBUNIT/RAB GERANYLGERANYL TRANSFERASE ALPHA SUBUNIT"/>
    <property type="match status" value="1"/>
</dbReference>
<dbReference type="InterPro" id="IPR002088">
    <property type="entry name" value="Prenyl_trans_a"/>
</dbReference>
<dbReference type="GeneID" id="90072203"/>
<evidence type="ECO:0000256" key="4">
    <source>
        <dbReference type="ARBA" id="ARBA00022737"/>
    </source>
</evidence>
<dbReference type="GO" id="GO:0004663">
    <property type="term" value="F:Rab geranylgeranyltransferase activity"/>
    <property type="evidence" value="ECO:0007669"/>
    <property type="project" value="TreeGrafter"/>
</dbReference>
<dbReference type="PANTHER" id="PTHR11129:SF8">
    <property type="entry name" value="PROTEIN ECM9"/>
    <property type="match status" value="1"/>
</dbReference>
<keyword evidence="2" id="KW-0637">Prenyltransferase</keyword>
<evidence type="ECO:0000313" key="6">
    <source>
        <dbReference type="Proteomes" id="UP001360560"/>
    </source>
</evidence>
<accession>A0AAV5QHL0</accession>
<sequence length="421" mass="48439">MTSPIVKLFQILEPAIDVPTKILQRFDPPTPTSPILTFQENGVLEIIMTKKFFYGLFKECHDQFNQYLHQEQERHDLGLLTTDKLQELYYVTSGLLLTTPSSTTAVSLHWDVVLQTYKNHHQGASLGEFWEFLTLEISFVETLLTAKLSRVNKSSVVWLLYKKLLALHCITLTNYDNSIDNHGFNFTNAMMKKILSVVIRSGETHPRNYYAWNFLRSVIHLVHSHRDNISMMDIYNKLYGFCRANPSDNSCWWVLLELLLPDQSSGEFSIKEWGFIIEDISKTTSTVKNVGSFRFQVNNELVSKHLATQFVSLGSQIHITPWNHLKDVMLRCQQLGILQQETSTIWQALEQGSSDEITFSKGKYQYQIASSLIPDEHGVDTRSKDSSSSEGIIPFDELEKISIIKNKARIMGLRTQFFQEL</sequence>
<dbReference type="GO" id="GO:0005968">
    <property type="term" value="C:Rab-protein geranylgeranyltransferase complex"/>
    <property type="evidence" value="ECO:0007669"/>
    <property type="project" value="TreeGrafter"/>
</dbReference>
<comment type="caution">
    <text evidence="5">The sequence shown here is derived from an EMBL/GenBank/DDBJ whole genome shotgun (WGS) entry which is preliminary data.</text>
</comment>
<name>A0AAV5QHL0_9ASCO</name>
<keyword evidence="4" id="KW-0677">Repeat</keyword>
<proteinExistence type="inferred from homology"/>
<evidence type="ECO:0000256" key="3">
    <source>
        <dbReference type="ARBA" id="ARBA00022679"/>
    </source>
</evidence>
<keyword evidence="3" id="KW-0808">Transferase</keyword>
<organism evidence="5 6">
    <name type="scientific">Saccharomycopsis crataegensis</name>
    <dbReference type="NCBI Taxonomy" id="43959"/>
    <lineage>
        <taxon>Eukaryota</taxon>
        <taxon>Fungi</taxon>
        <taxon>Dikarya</taxon>
        <taxon>Ascomycota</taxon>
        <taxon>Saccharomycotina</taxon>
        <taxon>Saccharomycetes</taxon>
        <taxon>Saccharomycopsidaceae</taxon>
        <taxon>Saccharomycopsis</taxon>
    </lineage>
</organism>
<dbReference type="AlphaFoldDB" id="A0AAV5QHL0"/>
<dbReference type="Proteomes" id="UP001360560">
    <property type="component" value="Unassembled WGS sequence"/>
</dbReference>
<reference evidence="5 6" key="1">
    <citation type="journal article" date="2023" name="Elife">
        <title>Identification of key yeast species and microbe-microbe interactions impacting larval growth of Drosophila in the wild.</title>
        <authorList>
            <person name="Mure A."/>
            <person name="Sugiura Y."/>
            <person name="Maeda R."/>
            <person name="Honda K."/>
            <person name="Sakurai N."/>
            <person name="Takahashi Y."/>
            <person name="Watada M."/>
            <person name="Katoh T."/>
            <person name="Gotoh A."/>
            <person name="Gotoh Y."/>
            <person name="Taniguchi I."/>
            <person name="Nakamura K."/>
            <person name="Hayashi T."/>
            <person name="Katayama T."/>
            <person name="Uemura T."/>
            <person name="Hattori Y."/>
        </authorList>
    </citation>
    <scope>NUCLEOTIDE SEQUENCE [LARGE SCALE GENOMIC DNA]</scope>
    <source>
        <strain evidence="5 6">SC-9</strain>
    </source>
</reference>
<evidence type="ECO:0000313" key="5">
    <source>
        <dbReference type="EMBL" id="GMM34224.1"/>
    </source>
</evidence>
<gene>
    <name evidence="5" type="ORF">DASC09_015490</name>
</gene>
<dbReference type="RefSeq" id="XP_064851224.1">
    <property type="nucleotide sequence ID" value="XM_064995152.1"/>
</dbReference>
<protein>
    <submittedName>
        <fullName evidence="5">Ecm9 protein</fullName>
    </submittedName>
</protein>
<keyword evidence="6" id="KW-1185">Reference proteome</keyword>
<dbReference type="Pfam" id="PF01239">
    <property type="entry name" value="PPTA"/>
    <property type="match status" value="1"/>
</dbReference>
<evidence type="ECO:0000256" key="2">
    <source>
        <dbReference type="ARBA" id="ARBA00022602"/>
    </source>
</evidence>
<evidence type="ECO:0000256" key="1">
    <source>
        <dbReference type="ARBA" id="ARBA00006734"/>
    </source>
</evidence>
<comment type="similarity">
    <text evidence="1">Belongs to the protein prenyltransferase subunit alpha family.</text>
</comment>
<dbReference type="SUPFAM" id="SSF48439">
    <property type="entry name" value="Protein prenylyltransferase"/>
    <property type="match status" value="1"/>
</dbReference>